<dbReference type="Proteomes" id="UP000005808">
    <property type="component" value="Unassembled WGS sequence"/>
</dbReference>
<proteinExistence type="predicted"/>
<sequence>MGKRFEELPVDEQEAFKSACRKHGRIREEFTVDFEEDSPAKEGVSHIPRQVTVAATLTGARQHYAAGSDTSWPVEFERDLDRGFFWETYD</sequence>
<gene>
    <name evidence="1" type="ORF">OR16_31214</name>
</gene>
<protein>
    <submittedName>
        <fullName evidence="1">Uncharacterized protein</fullName>
    </submittedName>
</protein>
<dbReference type="RefSeq" id="WP_006162016.1">
    <property type="nucleotide sequence ID" value="NZ_AHJE01000090.1"/>
</dbReference>
<dbReference type="AlphaFoldDB" id="H1SDB7"/>
<dbReference type="OrthoDB" id="8967377at2"/>
<evidence type="ECO:0000313" key="1">
    <source>
        <dbReference type="EMBL" id="EHP39486.1"/>
    </source>
</evidence>
<dbReference type="EMBL" id="AHJE01000090">
    <property type="protein sequence ID" value="EHP39486.1"/>
    <property type="molecule type" value="Genomic_DNA"/>
</dbReference>
<comment type="caution">
    <text evidence="1">The sequence shown here is derived from an EMBL/GenBank/DDBJ whole genome shotgun (WGS) entry which is preliminary data.</text>
</comment>
<organism evidence="1 2">
    <name type="scientific">Cupriavidus basilensis OR16</name>
    <dbReference type="NCBI Taxonomy" id="1127483"/>
    <lineage>
        <taxon>Bacteria</taxon>
        <taxon>Pseudomonadati</taxon>
        <taxon>Pseudomonadota</taxon>
        <taxon>Betaproteobacteria</taxon>
        <taxon>Burkholderiales</taxon>
        <taxon>Burkholderiaceae</taxon>
        <taxon>Cupriavidus</taxon>
    </lineage>
</organism>
<dbReference type="PATRIC" id="fig|1127483.3.peg.6226"/>
<name>H1SDB7_9BURK</name>
<evidence type="ECO:0000313" key="2">
    <source>
        <dbReference type="Proteomes" id="UP000005808"/>
    </source>
</evidence>
<accession>H1SDB7</accession>
<reference evidence="1 2" key="1">
    <citation type="journal article" date="2012" name="J. Bacteriol.">
        <title>De Novo Genome Project of Cupriavidus basilensis OR16.</title>
        <authorList>
            <person name="Cserhati M."/>
            <person name="Kriszt B."/>
            <person name="Szoboszlay S."/>
            <person name="Toth A."/>
            <person name="Szabo I."/>
            <person name="Tancsics A."/>
            <person name="Nagy I."/>
            <person name="Horvath B."/>
            <person name="Nagy I."/>
            <person name="Kukolya J."/>
        </authorList>
    </citation>
    <scope>NUCLEOTIDE SEQUENCE [LARGE SCALE GENOMIC DNA]</scope>
    <source>
        <strain evidence="1 2">OR16</strain>
    </source>
</reference>